<dbReference type="InterPro" id="IPR036390">
    <property type="entry name" value="WH_DNA-bd_sf"/>
</dbReference>
<keyword evidence="6" id="KW-1185">Reference proteome</keyword>
<keyword evidence="2 5" id="KW-0238">DNA-binding</keyword>
<dbReference type="EMBL" id="JBIRWE010000008">
    <property type="protein sequence ID" value="MFI1966340.1"/>
    <property type="molecule type" value="Genomic_DNA"/>
</dbReference>
<dbReference type="InterPro" id="IPR028082">
    <property type="entry name" value="Peripla_BP_I"/>
</dbReference>
<keyword evidence="3" id="KW-0804">Transcription</keyword>
<dbReference type="PROSITE" id="PS51000">
    <property type="entry name" value="HTH_DEOR_2"/>
    <property type="match status" value="1"/>
</dbReference>
<evidence type="ECO:0000256" key="3">
    <source>
        <dbReference type="ARBA" id="ARBA00023163"/>
    </source>
</evidence>
<evidence type="ECO:0000259" key="4">
    <source>
        <dbReference type="PROSITE" id="PS51000"/>
    </source>
</evidence>
<gene>
    <name evidence="5" type="ORF">ACH429_19905</name>
</gene>
<dbReference type="InterPro" id="IPR046335">
    <property type="entry name" value="LacI/GalR-like_sensor"/>
</dbReference>
<dbReference type="Pfam" id="PF08220">
    <property type="entry name" value="HTH_DeoR"/>
    <property type="match status" value="1"/>
</dbReference>
<dbReference type="Gene3D" id="3.40.50.2300">
    <property type="match status" value="2"/>
</dbReference>
<dbReference type="InterPro" id="IPR018356">
    <property type="entry name" value="Tscrpt_reg_HTH_DeoR_CS"/>
</dbReference>
<dbReference type="SMART" id="SM00420">
    <property type="entry name" value="HTH_DEOR"/>
    <property type="match status" value="1"/>
</dbReference>
<evidence type="ECO:0000256" key="1">
    <source>
        <dbReference type="ARBA" id="ARBA00023015"/>
    </source>
</evidence>
<dbReference type="GO" id="GO:0003677">
    <property type="term" value="F:DNA binding"/>
    <property type="evidence" value="ECO:0007669"/>
    <property type="project" value="UniProtKB-KW"/>
</dbReference>
<sequence>MRLQPNQRRERVLEQVRELGRATVVDLAAAFGVSAVTMRQDVEELESRGELRRTPETVLPVNAAALRSEELTLGMVLPNTEYYFSDIIDSARRTAAAHGARLVVSTTRYAPEQDAVQADKLLADGADGLILIPSWPTGEAGPGDGWILDKDVPTVLAERWVPPLHPLARLDRVSTDHGHGIGLAVQRLADQGHRRILLTVVNNLYARRLGTAYRAALEALDLAGSALPPLVTVSELPERERRDQLLESLCSAIAEHEVTAVVMHTGLDAVVTVPRLLSRGIRIPEDLAVIAYDDEVAELADVPLTSIATPKHAVGATAAELLLRRIADPAASPHHAELMPELRVRDSG</sequence>
<dbReference type="Pfam" id="PF13377">
    <property type="entry name" value="Peripla_BP_3"/>
    <property type="match status" value="1"/>
</dbReference>
<keyword evidence="1" id="KW-0805">Transcription regulation</keyword>
<dbReference type="PROSITE" id="PS00894">
    <property type="entry name" value="HTH_DEOR_1"/>
    <property type="match status" value="1"/>
</dbReference>
<evidence type="ECO:0000256" key="2">
    <source>
        <dbReference type="ARBA" id="ARBA00023125"/>
    </source>
</evidence>
<organism evidence="5 6">
    <name type="scientific">Streptomyces pathocidini</name>
    <dbReference type="NCBI Taxonomy" id="1650571"/>
    <lineage>
        <taxon>Bacteria</taxon>
        <taxon>Bacillati</taxon>
        <taxon>Actinomycetota</taxon>
        <taxon>Actinomycetes</taxon>
        <taxon>Kitasatosporales</taxon>
        <taxon>Streptomycetaceae</taxon>
        <taxon>Streptomyces</taxon>
    </lineage>
</organism>
<evidence type="ECO:0000313" key="6">
    <source>
        <dbReference type="Proteomes" id="UP001611548"/>
    </source>
</evidence>
<dbReference type="Proteomes" id="UP001611548">
    <property type="component" value="Unassembled WGS sequence"/>
</dbReference>
<proteinExistence type="predicted"/>
<feature type="domain" description="HTH deoR-type" evidence="4">
    <location>
        <begin position="5"/>
        <end position="60"/>
    </location>
</feature>
<dbReference type="RefSeq" id="WP_055470187.1">
    <property type="nucleotide sequence ID" value="NZ_JBEZHZ010000004.1"/>
</dbReference>
<dbReference type="PANTHER" id="PTHR30146:SF155">
    <property type="entry name" value="ALANINE RACEMASE"/>
    <property type="match status" value="1"/>
</dbReference>
<comment type="caution">
    <text evidence="5">The sequence shown here is derived from an EMBL/GenBank/DDBJ whole genome shotgun (WGS) entry which is preliminary data.</text>
</comment>
<dbReference type="PANTHER" id="PTHR30146">
    <property type="entry name" value="LACI-RELATED TRANSCRIPTIONAL REPRESSOR"/>
    <property type="match status" value="1"/>
</dbReference>
<protein>
    <submittedName>
        <fullName evidence="5">LacI family DNA-binding transcriptional regulator</fullName>
    </submittedName>
</protein>
<accession>A0ABW7UUR4</accession>
<name>A0ABW7UUR4_9ACTN</name>
<dbReference type="SUPFAM" id="SSF53822">
    <property type="entry name" value="Periplasmic binding protein-like I"/>
    <property type="match status" value="1"/>
</dbReference>
<reference evidence="5 6" key="1">
    <citation type="submission" date="2024-10" db="EMBL/GenBank/DDBJ databases">
        <title>The Natural Products Discovery Center: Release of the First 8490 Sequenced Strains for Exploring Actinobacteria Biosynthetic Diversity.</title>
        <authorList>
            <person name="Kalkreuter E."/>
            <person name="Kautsar S.A."/>
            <person name="Yang D."/>
            <person name="Bader C.D."/>
            <person name="Teijaro C.N."/>
            <person name="Fluegel L."/>
            <person name="Davis C.M."/>
            <person name="Simpson J.R."/>
            <person name="Lauterbach L."/>
            <person name="Steele A.D."/>
            <person name="Gui C."/>
            <person name="Meng S."/>
            <person name="Li G."/>
            <person name="Viehrig K."/>
            <person name="Ye F."/>
            <person name="Su P."/>
            <person name="Kiefer A.F."/>
            <person name="Nichols A."/>
            <person name="Cepeda A.J."/>
            <person name="Yan W."/>
            <person name="Fan B."/>
            <person name="Jiang Y."/>
            <person name="Adhikari A."/>
            <person name="Zheng C.-J."/>
            <person name="Schuster L."/>
            <person name="Cowan T.M."/>
            <person name="Smanski M.J."/>
            <person name="Chevrette M.G."/>
            <person name="De Carvalho L.P.S."/>
            <person name="Shen B."/>
        </authorList>
    </citation>
    <scope>NUCLEOTIDE SEQUENCE [LARGE SCALE GENOMIC DNA]</scope>
    <source>
        <strain evidence="5 6">NPDC020327</strain>
    </source>
</reference>
<evidence type="ECO:0000313" key="5">
    <source>
        <dbReference type="EMBL" id="MFI1966340.1"/>
    </source>
</evidence>
<dbReference type="CDD" id="cd06267">
    <property type="entry name" value="PBP1_LacI_sugar_binding-like"/>
    <property type="match status" value="1"/>
</dbReference>
<dbReference type="InterPro" id="IPR001034">
    <property type="entry name" value="DeoR_HTH"/>
</dbReference>
<dbReference type="SUPFAM" id="SSF46785">
    <property type="entry name" value="Winged helix' DNA-binding domain"/>
    <property type="match status" value="1"/>
</dbReference>